<organism evidence="2">
    <name type="scientific">uncultured Microcoleus sp</name>
    <dbReference type="NCBI Taxonomy" id="259945"/>
    <lineage>
        <taxon>Bacteria</taxon>
        <taxon>Bacillati</taxon>
        <taxon>Cyanobacteriota</taxon>
        <taxon>Cyanophyceae</taxon>
        <taxon>Oscillatoriophycideae</taxon>
        <taxon>Oscillatoriales</taxon>
        <taxon>Microcoleaceae</taxon>
        <taxon>Microcoleus</taxon>
        <taxon>environmental samples</taxon>
    </lineage>
</organism>
<feature type="region of interest" description="Disordered" evidence="1">
    <location>
        <begin position="1"/>
        <end position="21"/>
    </location>
</feature>
<accession>A0A6J4LAZ3</accession>
<evidence type="ECO:0000256" key="1">
    <source>
        <dbReference type="SAM" id="MobiDB-lite"/>
    </source>
</evidence>
<proteinExistence type="predicted"/>
<name>A0A6J4LAZ3_9CYAN</name>
<feature type="non-terminal residue" evidence="2">
    <location>
        <position position="21"/>
    </location>
</feature>
<protein>
    <submittedName>
        <fullName evidence="2">Uncharacterized protein</fullName>
    </submittedName>
</protein>
<dbReference type="AlphaFoldDB" id="A0A6J4LAZ3"/>
<dbReference type="EMBL" id="CADCTZ010000280">
    <property type="protein sequence ID" value="CAA9328462.1"/>
    <property type="molecule type" value="Genomic_DNA"/>
</dbReference>
<gene>
    <name evidence="2" type="ORF">AVDCRST_MAG84-1753</name>
</gene>
<evidence type="ECO:0000313" key="2">
    <source>
        <dbReference type="EMBL" id="CAA9328462.1"/>
    </source>
</evidence>
<reference evidence="2" key="1">
    <citation type="submission" date="2020-02" db="EMBL/GenBank/DDBJ databases">
        <authorList>
            <person name="Meier V. D."/>
        </authorList>
    </citation>
    <scope>NUCLEOTIDE SEQUENCE</scope>
    <source>
        <strain evidence="2">AVDCRST_MAG84</strain>
    </source>
</reference>
<sequence length="21" mass="2320">MGNEWARSLDLKDAASGAQIW</sequence>